<dbReference type="GO" id="GO:0003700">
    <property type="term" value="F:DNA-binding transcription factor activity"/>
    <property type="evidence" value="ECO:0007669"/>
    <property type="project" value="TreeGrafter"/>
</dbReference>
<dbReference type="InterPro" id="IPR009057">
    <property type="entry name" value="Homeodomain-like_sf"/>
</dbReference>
<keyword evidence="5" id="KW-1185">Reference proteome</keyword>
<name>A0A5J6KXY8_9MICO</name>
<proteinExistence type="predicted"/>
<dbReference type="EMBL" id="VYUY01000015">
    <property type="protein sequence ID" value="KAA9132201.1"/>
    <property type="molecule type" value="Genomic_DNA"/>
</dbReference>
<dbReference type="Gene3D" id="1.10.357.10">
    <property type="entry name" value="Tetracycline Repressor, domain 2"/>
    <property type="match status" value="1"/>
</dbReference>
<keyword evidence="2" id="KW-0238">DNA-binding</keyword>
<protein>
    <submittedName>
        <fullName evidence="4">TetR/AcrR family transcriptional regulator</fullName>
    </submittedName>
</protein>
<dbReference type="AlphaFoldDB" id="A0A5J6KXY8"/>
<dbReference type="GO" id="GO:0000976">
    <property type="term" value="F:transcription cis-regulatory region binding"/>
    <property type="evidence" value="ECO:0007669"/>
    <property type="project" value="TreeGrafter"/>
</dbReference>
<dbReference type="PANTHER" id="PTHR30055:SF234">
    <property type="entry name" value="HTH-TYPE TRANSCRIPTIONAL REGULATOR BETI"/>
    <property type="match status" value="1"/>
</dbReference>
<comment type="caution">
    <text evidence="4">The sequence shown here is derived from an EMBL/GenBank/DDBJ whole genome shotgun (WGS) entry which is preliminary data.</text>
</comment>
<dbReference type="InterPro" id="IPR036271">
    <property type="entry name" value="Tet_transcr_reg_TetR-rel_C_sf"/>
</dbReference>
<dbReference type="RefSeq" id="WP_150893881.1">
    <property type="nucleotide sequence ID" value="NZ_CP044231.1"/>
</dbReference>
<dbReference type="PANTHER" id="PTHR30055">
    <property type="entry name" value="HTH-TYPE TRANSCRIPTIONAL REGULATOR RUTR"/>
    <property type="match status" value="1"/>
</dbReference>
<dbReference type="InterPro" id="IPR050109">
    <property type="entry name" value="HTH-type_TetR-like_transc_reg"/>
</dbReference>
<gene>
    <name evidence="4" type="ORF">F6B40_10840</name>
</gene>
<organism evidence="4 5">
    <name type="scientific">Microbacterium caowuchunii</name>
    <dbReference type="NCBI Taxonomy" id="2614638"/>
    <lineage>
        <taxon>Bacteria</taxon>
        <taxon>Bacillati</taxon>
        <taxon>Actinomycetota</taxon>
        <taxon>Actinomycetes</taxon>
        <taxon>Micrococcales</taxon>
        <taxon>Microbacteriaceae</taxon>
        <taxon>Microbacterium</taxon>
    </lineage>
</organism>
<sequence length="184" mass="19667">MRSDATRRRENIVREARTLFAAHGAGVPLESVAEAAGVGIATLYRNFDSRSALADAVALAILADMGSAAVEALADFRTDPAAAWHTFFTRLVDLDLGALTEALVHYVADDLSGPVRDAQVHTLARVAELLSVAQDAGIVRPDLDALELVLAMGMITRPQPEAIRSATPRLVPRLVDIFEAGMRP</sequence>
<dbReference type="SUPFAM" id="SSF46689">
    <property type="entry name" value="Homeodomain-like"/>
    <property type="match status" value="1"/>
</dbReference>
<evidence type="ECO:0000256" key="3">
    <source>
        <dbReference type="ARBA" id="ARBA00023163"/>
    </source>
</evidence>
<dbReference type="Proteomes" id="UP000326838">
    <property type="component" value="Unassembled WGS sequence"/>
</dbReference>
<dbReference type="PRINTS" id="PR00455">
    <property type="entry name" value="HTHTETR"/>
</dbReference>
<accession>A0A5N0TBS5</accession>
<dbReference type="Pfam" id="PF21597">
    <property type="entry name" value="TetR_C_43"/>
    <property type="match status" value="1"/>
</dbReference>
<keyword evidence="1" id="KW-0805">Transcription regulation</keyword>
<keyword evidence="3" id="KW-0804">Transcription</keyword>
<dbReference type="Pfam" id="PF00440">
    <property type="entry name" value="TetR_N"/>
    <property type="match status" value="1"/>
</dbReference>
<evidence type="ECO:0000313" key="4">
    <source>
        <dbReference type="EMBL" id="KAA9132201.1"/>
    </source>
</evidence>
<dbReference type="InterPro" id="IPR049445">
    <property type="entry name" value="TetR_SbtR-like_C"/>
</dbReference>
<evidence type="ECO:0000256" key="1">
    <source>
        <dbReference type="ARBA" id="ARBA00023015"/>
    </source>
</evidence>
<dbReference type="SUPFAM" id="SSF48498">
    <property type="entry name" value="Tetracyclin repressor-like, C-terminal domain"/>
    <property type="match status" value="1"/>
</dbReference>
<evidence type="ECO:0000256" key="2">
    <source>
        <dbReference type="ARBA" id="ARBA00023125"/>
    </source>
</evidence>
<evidence type="ECO:0000313" key="5">
    <source>
        <dbReference type="Proteomes" id="UP000326838"/>
    </source>
</evidence>
<reference evidence="5" key="1">
    <citation type="submission" date="2019-09" db="EMBL/GenBank/DDBJ databases">
        <title>Mumia zhuanghuii sp. nov. isolated from the intestinal contents of plateau pika (Ochotona curzoniae) in the Qinghai-Tibet plateau of China.</title>
        <authorList>
            <person name="Tian Z."/>
        </authorList>
    </citation>
    <scope>NUCLEOTIDE SEQUENCE [LARGE SCALE GENOMIC DNA]</scope>
    <source>
        <strain evidence="5">L-033</strain>
    </source>
</reference>
<accession>A0A5J6KXY8</accession>
<dbReference type="PROSITE" id="PS50977">
    <property type="entry name" value="HTH_TETR_2"/>
    <property type="match status" value="1"/>
</dbReference>
<dbReference type="InterPro" id="IPR001647">
    <property type="entry name" value="HTH_TetR"/>
</dbReference>